<dbReference type="RefSeq" id="WP_167048913.1">
    <property type="nucleotide sequence ID" value="NZ_JAAOZB010000002.1"/>
</dbReference>
<protein>
    <recommendedName>
        <fullName evidence="3">Winged helix-turn-helix domain-containing protein</fullName>
    </recommendedName>
</protein>
<name>A0A7W3JN70_9MICO</name>
<evidence type="ECO:0000313" key="2">
    <source>
        <dbReference type="Proteomes" id="UP000526083"/>
    </source>
</evidence>
<dbReference type="PANTHER" id="PTHR30528:SF0">
    <property type="entry name" value="CYTOPLASMIC PROTEIN"/>
    <property type="match status" value="1"/>
</dbReference>
<evidence type="ECO:0008006" key="3">
    <source>
        <dbReference type="Google" id="ProtNLM"/>
    </source>
</evidence>
<proteinExistence type="predicted"/>
<dbReference type="EMBL" id="JACGWY010000001">
    <property type="protein sequence ID" value="MBA8815823.1"/>
    <property type="molecule type" value="Genomic_DNA"/>
</dbReference>
<dbReference type="AlphaFoldDB" id="A0A7W3JN70"/>
<dbReference type="Pfam" id="PF06224">
    <property type="entry name" value="AlkZ-like"/>
    <property type="match status" value="1"/>
</dbReference>
<sequence length="409" mass="46679">MRQTLSAAEARRLALAAQGFGRARPDRVTAEHLRRAFGRMATVQIDSVNVFSRSHYMPMFSRLGAYDRAQLDQLLFEERAPFVEYWAHMAAFIAIEDWALFNFRMRDMRARYRDGPDAWLSSKPEVVEWVYRELSARGPLRPAEIEFDVEHSRKSSWWGWSDVKRALELLWLCGDVAIAGRRGFERRYALAEQLIPPAVMNATVPRDEAILRLVERATRALGVATAADVADYWRIKDRRAVTESLDALVEGGTLTPVTVDGWESRDKPIPAWMDARASVPRRIDAAAVLTPFDPMVWFRDRASRLFNFDYRIEIYTPAQKRIYGYYSLPVLIDDRIVARVDLKADRARSTLLVQSAWWEGPPEPRWAERTAGVLNEAAAWQGLENVSVSSWGDATADLARALPRAARHG</sequence>
<comment type="caution">
    <text evidence="1">The sequence shown here is derived from an EMBL/GenBank/DDBJ whole genome shotgun (WGS) entry which is preliminary data.</text>
</comment>
<dbReference type="InterPro" id="IPR009351">
    <property type="entry name" value="AlkZ-like"/>
</dbReference>
<organism evidence="1 2">
    <name type="scientific">Microbacterium halimionae</name>
    <dbReference type="NCBI Taxonomy" id="1526413"/>
    <lineage>
        <taxon>Bacteria</taxon>
        <taxon>Bacillati</taxon>
        <taxon>Actinomycetota</taxon>
        <taxon>Actinomycetes</taxon>
        <taxon>Micrococcales</taxon>
        <taxon>Microbacteriaceae</taxon>
        <taxon>Microbacterium</taxon>
    </lineage>
</organism>
<gene>
    <name evidence="1" type="ORF">FHX48_000875</name>
</gene>
<dbReference type="Proteomes" id="UP000526083">
    <property type="component" value="Unassembled WGS sequence"/>
</dbReference>
<dbReference type="PANTHER" id="PTHR30528">
    <property type="entry name" value="CYTOPLASMIC PROTEIN"/>
    <property type="match status" value="1"/>
</dbReference>
<evidence type="ECO:0000313" key="1">
    <source>
        <dbReference type="EMBL" id="MBA8815823.1"/>
    </source>
</evidence>
<reference evidence="1 2" key="1">
    <citation type="submission" date="2020-07" db="EMBL/GenBank/DDBJ databases">
        <title>Sequencing the genomes of 1000 actinobacteria strains.</title>
        <authorList>
            <person name="Klenk H.-P."/>
        </authorList>
    </citation>
    <scope>NUCLEOTIDE SEQUENCE [LARGE SCALE GENOMIC DNA]</scope>
    <source>
        <strain evidence="1 2">DSM 27576</strain>
    </source>
</reference>
<accession>A0A7W3JN70</accession>
<keyword evidence="2" id="KW-1185">Reference proteome</keyword>